<organism evidence="2 3">
    <name type="scientific">Mycoplasmopsis glycophila</name>
    <dbReference type="NCBI Taxonomy" id="171285"/>
    <lineage>
        <taxon>Bacteria</taxon>
        <taxon>Bacillati</taxon>
        <taxon>Mycoplasmatota</taxon>
        <taxon>Mycoplasmoidales</taxon>
        <taxon>Metamycoplasmataceae</taxon>
        <taxon>Mycoplasmopsis</taxon>
    </lineage>
</organism>
<keyword evidence="1" id="KW-0812">Transmembrane</keyword>
<name>A0A449AUJ2_9BACT</name>
<evidence type="ECO:0000256" key="1">
    <source>
        <dbReference type="SAM" id="Phobius"/>
    </source>
</evidence>
<accession>A0A449AUJ2</accession>
<gene>
    <name evidence="2" type="ORF">NCTC10194_00178</name>
</gene>
<keyword evidence="1" id="KW-0472">Membrane</keyword>
<dbReference type="RefSeq" id="WP_027333562.1">
    <property type="nucleotide sequence ID" value="NZ_LR215024.1"/>
</dbReference>
<feature type="transmembrane region" description="Helical" evidence="1">
    <location>
        <begin position="77"/>
        <end position="98"/>
    </location>
</feature>
<dbReference type="AlphaFoldDB" id="A0A449AUJ2"/>
<sequence length="377" mass="44691">MNRNTIYQLFKIKRIANTQKNNPLENLKKKPFQFKLELILFSICFVIFLFAVLFKSTNTKIYKYFYVYLFDLNFGSFVWMMPFLMILPILSMLGKIFLKKTTISIFYKWLHLSFATYWKRLWIVIGLFCLSLIIFIYLGNKSENGQFIIFSHEQALKLFANGWYKSFVTLKHYQNHLGLIIDTLFNLLTLILGSHLLLLFVALLLYPLMAWAICKPLYDVWKQSKRISNYHEYLNYLQNNKAFYLSSGVLKLFDFYFYLEKELKESHTFPFKMSIIDSLLTYIKNTKQLEMLYEKFNKKETIKNSILADNSNIELLGLLDTDIIETKLKTGESANKQTKLSFGFGKIKNNLETKFNKKLIKDIQDKEKQGEDNDTEI</sequence>
<evidence type="ECO:0000313" key="2">
    <source>
        <dbReference type="EMBL" id="VEU70177.1"/>
    </source>
</evidence>
<dbReference type="EMBL" id="LR215024">
    <property type="protein sequence ID" value="VEU70177.1"/>
    <property type="molecule type" value="Genomic_DNA"/>
</dbReference>
<evidence type="ECO:0000313" key="3">
    <source>
        <dbReference type="Proteomes" id="UP000290815"/>
    </source>
</evidence>
<feature type="transmembrane region" description="Helical" evidence="1">
    <location>
        <begin position="119"/>
        <end position="138"/>
    </location>
</feature>
<feature type="transmembrane region" description="Helical" evidence="1">
    <location>
        <begin position="184"/>
        <end position="206"/>
    </location>
</feature>
<proteinExistence type="predicted"/>
<keyword evidence="1" id="KW-1133">Transmembrane helix</keyword>
<protein>
    <submittedName>
        <fullName evidence="2">Uncharacterized protein</fullName>
    </submittedName>
</protein>
<dbReference type="KEGG" id="mgly:NCTC10194_00178"/>
<dbReference type="Proteomes" id="UP000290815">
    <property type="component" value="Chromosome"/>
</dbReference>
<keyword evidence="3" id="KW-1185">Reference proteome</keyword>
<reference evidence="2 3" key="1">
    <citation type="submission" date="2019-01" db="EMBL/GenBank/DDBJ databases">
        <authorList>
            <consortium name="Pathogen Informatics"/>
        </authorList>
    </citation>
    <scope>NUCLEOTIDE SEQUENCE [LARGE SCALE GENOMIC DNA]</scope>
    <source>
        <strain evidence="2 3">NCTC10194</strain>
    </source>
</reference>
<feature type="transmembrane region" description="Helical" evidence="1">
    <location>
        <begin position="38"/>
        <end position="57"/>
    </location>
</feature>